<dbReference type="Gene3D" id="3.40.50.1820">
    <property type="entry name" value="alpha/beta hydrolase"/>
    <property type="match status" value="1"/>
</dbReference>
<dbReference type="InterPro" id="IPR000073">
    <property type="entry name" value="AB_hydrolase_1"/>
</dbReference>
<reference evidence="3" key="1">
    <citation type="journal article" date="2013" name="PLoS ONE">
        <title>Metagenomic insights into the carbohydrate-active enzymes carried by the microorganisms adhering to solid digesta in the rumen of cows.</title>
        <authorList>
            <person name="Wang L."/>
            <person name="Hatem A."/>
            <person name="Catalyurek U.V."/>
            <person name="Morrison M."/>
            <person name="Yu Z."/>
        </authorList>
    </citation>
    <scope>NUCLEOTIDE SEQUENCE</scope>
</reference>
<dbReference type="Pfam" id="PF00561">
    <property type="entry name" value="Abhydrolase_1"/>
    <property type="match status" value="1"/>
</dbReference>
<evidence type="ECO:0000256" key="1">
    <source>
        <dbReference type="SAM" id="Phobius"/>
    </source>
</evidence>
<feature type="transmembrane region" description="Helical" evidence="1">
    <location>
        <begin position="6"/>
        <end position="34"/>
    </location>
</feature>
<dbReference type="GO" id="GO:0016787">
    <property type="term" value="F:hydrolase activity"/>
    <property type="evidence" value="ECO:0007669"/>
    <property type="project" value="UniProtKB-KW"/>
</dbReference>
<proteinExistence type="predicted"/>
<organism evidence="3">
    <name type="scientific">uncultured bacterium Contig1532b</name>
    <dbReference type="NCBI Taxonomy" id="1393450"/>
    <lineage>
        <taxon>Bacteria</taxon>
        <taxon>environmental samples</taxon>
    </lineage>
</organism>
<keyword evidence="3" id="KW-0378">Hydrolase</keyword>
<evidence type="ECO:0000259" key="2">
    <source>
        <dbReference type="Pfam" id="PF00561"/>
    </source>
</evidence>
<feature type="domain" description="AB hydrolase-1" evidence="2">
    <location>
        <begin position="99"/>
        <end position="199"/>
    </location>
</feature>
<dbReference type="InterPro" id="IPR029058">
    <property type="entry name" value="AB_hydrolase_fold"/>
</dbReference>
<name>W0FLI4_9BACT</name>
<dbReference type="EMBL" id="KC246771">
    <property type="protein sequence ID" value="AHF23672.1"/>
    <property type="molecule type" value="Genomic_DNA"/>
</dbReference>
<protein>
    <submittedName>
        <fullName evidence="3">Alpha/beta hydrolase</fullName>
    </submittedName>
</protein>
<sequence>MGWETVVLIIVIVIAVLVLPMPPLAAWIVWRLLLVRTKPEKWGRKSSFPEDPEYQRLFDEGAEWGKAHEQYKQEVSVTSDGFKLAGEYFDLGFDRAAIMIAGRTEGCNYSYFFAPPYERSGYNILVIDNRSHGLSEGKYNALGCKEYRDIIEWSKMLHDKFGNKSVILHGICIGSSTALNALTSDECPEYLDAMVSEGMYTRFYEPFKLHMVEQKRPIGLGLWILTKLEKYIGGGDMVTDGPIFRIDKMKKPILMIQSRKDSYALPENAVKLFEKCGSAHKHIAWMESGEHSRSRLVHCAEYDAAIESFLKEEFG</sequence>
<dbReference type="AlphaFoldDB" id="W0FLI4"/>
<dbReference type="SUPFAM" id="SSF53474">
    <property type="entry name" value="alpha/beta-Hydrolases"/>
    <property type="match status" value="1"/>
</dbReference>
<accession>W0FLI4</accession>
<keyword evidence="1" id="KW-0472">Membrane</keyword>
<evidence type="ECO:0000313" key="3">
    <source>
        <dbReference type="EMBL" id="AHF23672.1"/>
    </source>
</evidence>
<keyword evidence="1" id="KW-1133">Transmembrane helix</keyword>
<keyword evidence="1" id="KW-0812">Transmembrane</keyword>